<proteinExistence type="predicted"/>
<dbReference type="OrthoDB" id="3357224at2759"/>
<gene>
    <name evidence="3" type="ORF">L227DRAFT_620873</name>
</gene>
<sequence length="578" mass="64627">MPSGYSCQGRNEAIAGVRTSITHFFVQRNIVPNTMIVAQPFGWEMMPLSAIWETIISTWNYHGAKHPVPVRLGILQRVIGGRRRVHQPGPSLSKVAAAPAAQPLNASTEAAISEVLSLFRFQFQESAARGLDDSQMDGRGEFDFELLKGIIYQSHEESRAALQREITALLRSQPQPQSQASVSREHDTELKQLIEDLSNRTISTRIQVMETSRAPLTNHEHLLQDLFQKLLLHIAALRAEPIDYDILTTRLAHAVEPNNIASDKGETAGLIFDRLVPIIPSLELQINSMRPLGPSDHRGCGLKLSSTLPKAMVEATKVLQNAYADFSARDTSQEDSEETRRLMSANAELQIQLAKARGPHAQGRVEKDMLNERVKAVGAERDRLHSRLEALQNLISIKAAETVALEAKNVELKQALAPALERLKDADVKAQSQTERITVVEKSKDELTLDKQQLKAKVDANELKELRCVRDRSKVLEGERAALQRRVKEYENNAANYEKIDGQNKLRNQIAALEAQFARLQAEVDTAKKPNTGPTATARRSLSEQQDAPSATPRLMRKYYLRPRSRRHAEGSAQRHDK</sequence>
<dbReference type="EMBL" id="ML122350">
    <property type="protein sequence ID" value="RPD52607.1"/>
    <property type="molecule type" value="Genomic_DNA"/>
</dbReference>
<dbReference type="Proteomes" id="UP000313359">
    <property type="component" value="Unassembled WGS sequence"/>
</dbReference>
<feature type="compositionally biased region" description="Basic residues" evidence="2">
    <location>
        <begin position="555"/>
        <end position="567"/>
    </location>
</feature>
<name>A0A5C2RQ86_9APHY</name>
<keyword evidence="4" id="KW-1185">Reference proteome</keyword>
<protein>
    <submittedName>
        <fullName evidence="3">Uncharacterized protein</fullName>
    </submittedName>
</protein>
<feature type="region of interest" description="Disordered" evidence="2">
    <location>
        <begin position="524"/>
        <end position="578"/>
    </location>
</feature>
<reference evidence="3" key="1">
    <citation type="journal article" date="2018" name="Genome Biol. Evol.">
        <title>Genomics and development of Lentinus tigrinus, a white-rot wood-decaying mushroom with dimorphic fruiting bodies.</title>
        <authorList>
            <person name="Wu B."/>
            <person name="Xu Z."/>
            <person name="Knudson A."/>
            <person name="Carlson A."/>
            <person name="Chen N."/>
            <person name="Kovaka S."/>
            <person name="LaButti K."/>
            <person name="Lipzen A."/>
            <person name="Pennachio C."/>
            <person name="Riley R."/>
            <person name="Schakwitz W."/>
            <person name="Umezawa K."/>
            <person name="Ohm R.A."/>
            <person name="Grigoriev I.V."/>
            <person name="Nagy L.G."/>
            <person name="Gibbons J."/>
            <person name="Hibbett D."/>
        </authorList>
    </citation>
    <scope>NUCLEOTIDE SEQUENCE [LARGE SCALE GENOMIC DNA]</scope>
    <source>
        <strain evidence="3">ALCF2SS1-6</strain>
    </source>
</reference>
<evidence type="ECO:0000256" key="1">
    <source>
        <dbReference type="SAM" id="Coils"/>
    </source>
</evidence>
<feature type="coiled-coil region" evidence="1">
    <location>
        <begin position="437"/>
        <end position="523"/>
    </location>
</feature>
<dbReference type="STRING" id="1328759.A0A5C2RQ86"/>
<evidence type="ECO:0000256" key="2">
    <source>
        <dbReference type="SAM" id="MobiDB-lite"/>
    </source>
</evidence>
<feature type="compositionally biased region" description="Basic and acidic residues" evidence="2">
    <location>
        <begin position="568"/>
        <end position="578"/>
    </location>
</feature>
<feature type="compositionally biased region" description="Polar residues" evidence="2">
    <location>
        <begin position="532"/>
        <end position="549"/>
    </location>
</feature>
<evidence type="ECO:0000313" key="4">
    <source>
        <dbReference type="Proteomes" id="UP000313359"/>
    </source>
</evidence>
<organism evidence="3 4">
    <name type="scientific">Lentinus tigrinus ALCF2SS1-6</name>
    <dbReference type="NCBI Taxonomy" id="1328759"/>
    <lineage>
        <taxon>Eukaryota</taxon>
        <taxon>Fungi</taxon>
        <taxon>Dikarya</taxon>
        <taxon>Basidiomycota</taxon>
        <taxon>Agaricomycotina</taxon>
        <taxon>Agaricomycetes</taxon>
        <taxon>Polyporales</taxon>
        <taxon>Polyporaceae</taxon>
        <taxon>Lentinus</taxon>
    </lineage>
</organism>
<accession>A0A5C2RQ86</accession>
<evidence type="ECO:0000313" key="3">
    <source>
        <dbReference type="EMBL" id="RPD52607.1"/>
    </source>
</evidence>
<keyword evidence="1" id="KW-0175">Coiled coil</keyword>
<dbReference type="AlphaFoldDB" id="A0A5C2RQ86"/>